<evidence type="ECO:0000313" key="2">
    <source>
        <dbReference type="EMBL" id="CCC50568.1"/>
    </source>
</evidence>
<organism evidence="2">
    <name type="scientific">Trypanosoma vivax (strain Y486)</name>
    <dbReference type="NCBI Taxonomy" id="1055687"/>
    <lineage>
        <taxon>Eukaryota</taxon>
        <taxon>Discoba</taxon>
        <taxon>Euglenozoa</taxon>
        <taxon>Kinetoplastea</taxon>
        <taxon>Metakinetoplastina</taxon>
        <taxon>Trypanosomatida</taxon>
        <taxon>Trypanosomatidae</taxon>
        <taxon>Trypanosoma</taxon>
        <taxon>Duttonella</taxon>
    </lineage>
</organism>
<accession>G0U2R4</accession>
<name>G0U2R4_TRYVY</name>
<dbReference type="EMBL" id="HE573025">
    <property type="protein sequence ID" value="CCC50568.1"/>
    <property type="molecule type" value="Genomic_DNA"/>
</dbReference>
<reference evidence="2" key="1">
    <citation type="journal article" date="2012" name="Proc. Natl. Acad. Sci. U.S.A.">
        <title>Antigenic diversity is generated by distinct evolutionary mechanisms in African trypanosome species.</title>
        <authorList>
            <person name="Jackson A.P."/>
            <person name="Berry A."/>
            <person name="Aslett M."/>
            <person name="Allison H.C."/>
            <person name="Burton P."/>
            <person name="Vavrova-Anderson J."/>
            <person name="Brown R."/>
            <person name="Browne H."/>
            <person name="Corton N."/>
            <person name="Hauser H."/>
            <person name="Gamble J."/>
            <person name="Gilderthorp R."/>
            <person name="Marcello L."/>
            <person name="McQuillan J."/>
            <person name="Otto T.D."/>
            <person name="Quail M.A."/>
            <person name="Sanders M.J."/>
            <person name="van Tonder A."/>
            <person name="Ginger M.L."/>
            <person name="Field M.C."/>
            <person name="Barry J.D."/>
            <person name="Hertz-Fowler C."/>
            <person name="Berriman M."/>
        </authorList>
    </citation>
    <scope>NUCLEOTIDE SEQUENCE</scope>
    <source>
        <strain evidence="2">Y486</strain>
    </source>
</reference>
<gene>
    <name evidence="2" type="ORF">TVY486_0903890</name>
</gene>
<feature type="region of interest" description="Disordered" evidence="1">
    <location>
        <begin position="102"/>
        <end position="122"/>
    </location>
</feature>
<dbReference type="VEuPathDB" id="TriTrypDB:TvY486_0903890"/>
<sequence>MLAIFKRPHLRACQEYAEIAVELNSLRRVPSFTDFERLLRGELKNIYGEAPEVFRNGIMYSTKSDPCSFACCLSCTQLDMLRDFDVAVEKEQQLQEKYQKAEEDYQRYTEENKDRKPTRKKLIEDEKARKRLKEMKRDAVDAEYEVQKLSKKLANVFDIAAIRVPLC</sequence>
<evidence type="ECO:0000256" key="1">
    <source>
        <dbReference type="SAM" id="MobiDB-lite"/>
    </source>
</evidence>
<proteinExistence type="predicted"/>
<dbReference type="AlphaFoldDB" id="G0U2R4"/>
<protein>
    <submittedName>
        <fullName evidence="2">Uncharacterized protein</fullName>
    </submittedName>
</protein>